<dbReference type="PANTHER" id="PTHR47932">
    <property type="entry name" value="ATPASE EXPRESSION PROTEIN 3"/>
    <property type="match status" value="1"/>
</dbReference>
<comment type="caution">
    <text evidence="3">The sequence shown here is derived from an EMBL/GenBank/DDBJ whole genome shotgun (WGS) entry which is preliminary data.</text>
</comment>
<dbReference type="PROSITE" id="PS51375">
    <property type="entry name" value="PPR"/>
    <property type="match status" value="7"/>
</dbReference>
<dbReference type="Pfam" id="PF13041">
    <property type="entry name" value="PPR_2"/>
    <property type="match status" value="3"/>
</dbReference>
<keyword evidence="1" id="KW-0677">Repeat</keyword>
<protein>
    <submittedName>
        <fullName evidence="3">Pentatricopeptide repeat-containing protein, mitochondrial</fullName>
    </submittedName>
</protein>
<feature type="repeat" description="PPR" evidence="2">
    <location>
        <begin position="296"/>
        <end position="330"/>
    </location>
</feature>
<evidence type="ECO:0000256" key="2">
    <source>
        <dbReference type="PROSITE-ProRule" id="PRU00708"/>
    </source>
</evidence>
<feature type="repeat" description="PPR" evidence="2">
    <location>
        <begin position="506"/>
        <end position="540"/>
    </location>
</feature>
<feature type="repeat" description="PPR" evidence="2">
    <location>
        <begin position="471"/>
        <end position="505"/>
    </location>
</feature>
<dbReference type="EMBL" id="JACGWN010000006">
    <property type="protein sequence ID" value="KAL0447332.1"/>
    <property type="molecule type" value="Genomic_DNA"/>
</dbReference>
<dbReference type="InterPro" id="IPR011990">
    <property type="entry name" value="TPR-like_helical_dom_sf"/>
</dbReference>
<dbReference type="Gene3D" id="1.25.40.10">
    <property type="entry name" value="Tetratricopeptide repeat domain"/>
    <property type="match status" value="4"/>
</dbReference>
<dbReference type="Pfam" id="PF01535">
    <property type="entry name" value="PPR"/>
    <property type="match status" value="5"/>
</dbReference>
<organism evidence="3">
    <name type="scientific">Sesamum latifolium</name>
    <dbReference type="NCBI Taxonomy" id="2727402"/>
    <lineage>
        <taxon>Eukaryota</taxon>
        <taxon>Viridiplantae</taxon>
        <taxon>Streptophyta</taxon>
        <taxon>Embryophyta</taxon>
        <taxon>Tracheophyta</taxon>
        <taxon>Spermatophyta</taxon>
        <taxon>Magnoliopsida</taxon>
        <taxon>eudicotyledons</taxon>
        <taxon>Gunneridae</taxon>
        <taxon>Pentapetalae</taxon>
        <taxon>asterids</taxon>
        <taxon>lamiids</taxon>
        <taxon>Lamiales</taxon>
        <taxon>Pedaliaceae</taxon>
        <taxon>Sesamum</taxon>
    </lineage>
</organism>
<sequence>MSSIFNLSKLLTRRINQKVPLFSHIHSRFTSTASVLVPTHQQIAHLILEQKSANEALQTFEWASKIPNFTHSLSTYRALIHKLCTFRQFEVVEQLLDEMPKKIGSSPDDDIFITVVRGFGRARMTREVIRVFDLVPKFGKGAPSLKLLNTILDVLVKEDIDIAREFYRKKMMGNGLKGDDYTYGILMKGFCLTNRIGDGFKLVQVMKTHGVKVNVVVYNTLIHALCKNGKVARARSLMNEMEKYSDVTFNILISAYCNDNNLVQALVMTEKCFSYGRISEGVEVLERVEGNGGTLDIVAYNTLLKGFVKAGKIKAGCGFLKQMEIKGCLPNTDTYNVLIAGFCESGMLDSALDMFDEMKRVGVHWNFVTFDTLIHGFCSSGRTRDGFKVFELMVEGKGGCAGRIGPYNSILYGLYKDNRLDQALEFLNYMRNFFPSAVGRSLRILQLCQEGGIEEAKQILDKMSEAGGFPSAIVYASLIQEFSKNGCMKEAIELMNKMIGHGYFPVASTFNALISGFCRLGKVGTAARLMEDLMMRGCLPDSESYGLSQSLLQSRGLPSSFNVVYPNGGKEY</sequence>
<feature type="repeat" description="PPR" evidence="2">
    <location>
        <begin position="179"/>
        <end position="213"/>
    </location>
</feature>
<dbReference type="AlphaFoldDB" id="A0AAW2X3K2"/>
<evidence type="ECO:0000313" key="3">
    <source>
        <dbReference type="EMBL" id="KAL0447332.1"/>
    </source>
</evidence>
<evidence type="ECO:0000256" key="1">
    <source>
        <dbReference type="ARBA" id="ARBA00022737"/>
    </source>
</evidence>
<dbReference type="NCBIfam" id="TIGR00756">
    <property type="entry name" value="PPR"/>
    <property type="match status" value="7"/>
</dbReference>
<feature type="repeat" description="PPR" evidence="2">
    <location>
        <begin position="214"/>
        <end position="244"/>
    </location>
</feature>
<accession>A0AAW2X3K2</accession>
<feature type="repeat" description="PPR" evidence="2">
    <location>
        <begin position="331"/>
        <end position="365"/>
    </location>
</feature>
<reference evidence="3" key="1">
    <citation type="submission" date="2020-06" db="EMBL/GenBank/DDBJ databases">
        <authorList>
            <person name="Li T."/>
            <person name="Hu X."/>
            <person name="Zhang T."/>
            <person name="Song X."/>
            <person name="Zhang H."/>
            <person name="Dai N."/>
            <person name="Sheng W."/>
            <person name="Hou X."/>
            <person name="Wei L."/>
        </authorList>
    </citation>
    <scope>NUCLEOTIDE SEQUENCE</scope>
    <source>
        <strain evidence="3">KEN1</strain>
        <tissue evidence="3">Leaf</tissue>
    </source>
</reference>
<dbReference type="PANTHER" id="PTHR47932:SF63">
    <property type="entry name" value="OS08G0290000 PROTEIN"/>
    <property type="match status" value="1"/>
</dbReference>
<dbReference type="Pfam" id="PF12854">
    <property type="entry name" value="PPR_1"/>
    <property type="match status" value="1"/>
</dbReference>
<proteinExistence type="predicted"/>
<dbReference type="InterPro" id="IPR002885">
    <property type="entry name" value="PPR_rpt"/>
</dbReference>
<name>A0AAW2X3K2_9LAMI</name>
<gene>
    <name evidence="3" type="ORF">Slati_1861100</name>
</gene>
<feature type="repeat" description="PPR" evidence="2">
    <location>
        <begin position="366"/>
        <end position="396"/>
    </location>
</feature>
<reference evidence="3" key="2">
    <citation type="journal article" date="2024" name="Plant">
        <title>Genomic evolution and insights into agronomic trait innovations of Sesamum species.</title>
        <authorList>
            <person name="Miao H."/>
            <person name="Wang L."/>
            <person name="Qu L."/>
            <person name="Liu H."/>
            <person name="Sun Y."/>
            <person name="Le M."/>
            <person name="Wang Q."/>
            <person name="Wei S."/>
            <person name="Zheng Y."/>
            <person name="Lin W."/>
            <person name="Duan Y."/>
            <person name="Cao H."/>
            <person name="Xiong S."/>
            <person name="Wang X."/>
            <person name="Wei L."/>
            <person name="Li C."/>
            <person name="Ma Q."/>
            <person name="Ju M."/>
            <person name="Zhao R."/>
            <person name="Li G."/>
            <person name="Mu C."/>
            <person name="Tian Q."/>
            <person name="Mei H."/>
            <person name="Zhang T."/>
            <person name="Gao T."/>
            <person name="Zhang H."/>
        </authorList>
    </citation>
    <scope>NUCLEOTIDE SEQUENCE</scope>
    <source>
        <strain evidence="3">KEN1</strain>
    </source>
</reference>